<feature type="domain" description="Myb/SANT-like DNA-binding" evidence="3">
    <location>
        <begin position="64"/>
        <end position="136"/>
    </location>
</feature>
<proteinExistence type="predicted"/>
<dbReference type="Proteomes" id="UP000541610">
    <property type="component" value="Unassembled WGS sequence"/>
</dbReference>
<evidence type="ECO:0000313" key="4">
    <source>
        <dbReference type="EMBL" id="KAF4687140.1"/>
    </source>
</evidence>
<feature type="region of interest" description="Disordered" evidence="2">
    <location>
        <begin position="30"/>
        <end position="65"/>
    </location>
</feature>
<dbReference type="Pfam" id="PF13873">
    <property type="entry name" value="Myb_DNA-bind_5"/>
    <property type="match status" value="1"/>
</dbReference>
<evidence type="ECO:0000259" key="3">
    <source>
        <dbReference type="Pfam" id="PF13873"/>
    </source>
</evidence>
<organism evidence="4 5">
    <name type="scientific">Perkinsus olseni</name>
    <name type="common">Perkinsus atlanticus</name>
    <dbReference type="NCBI Taxonomy" id="32597"/>
    <lineage>
        <taxon>Eukaryota</taxon>
        <taxon>Sar</taxon>
        <taxon>Alveolata</taxon>
        <taxon>Perkinsozoa</taxon>
        <taxon>Perkinsea</taxon>
        <taxon>Perkinsida</taxon>
        <taxon>Perkinsidae</taxon>
        <taxon>Perkinsus</taxon>
    </lineage>
</organism>
<dbReference type="OrthoDB" id="430273at2759"/>
<dbReference type="EMBL" id="JABANP010000195">
    <property type="protein sequence ID" value="KAF4687140.1"/>
    <property type="molecule type" value="Genomic_DNA"/>
</dbReference>
<dbReference type="AlphaFoldDB" id="A0A7J6NU83"/>
<reference evidence="4 5" key="1">
    <citation type="submission" date="2020-04" db="EMBL/GenBank/DDBJ databases">
        <title>Perkinsus olseni comparative genomics.</title>
        <authorList>
            <person name="Bogema D.R."/>
        </authorList>
    </citation>
    <scope>NUCLEOTIDE SEQUENCE [LARGE SCALE GENOMIC DNA]</scope>
    <source>
        <strain evidence="4">00978-12</strain>
    </source>
</reference>
<dbReference type="InterPro" id="IPR028002">
    <property type="entry name" value="Myb_DNA-bind_5"/>
</dbReference>
<evidence type="ECO:0000256" key="2">
    <source>
        <dbReference type="SAM" id="MobiDB-lite"/>
    </source>
</evidence>
<feature type="region of interest" description="Disordered" evidence="2">
    <location>
        <begin position="356"/>
        <end position="378"/>
    </location>
</feature>
<evidence type="ECO:0000256" key="1">
    <source>
        <dbReference type="SAM" id="Coils"/>
    </source>
</evidence>
<feature type="coiled-coil region" evidence="1">
    <location>
        <begin position="216"/>
        <end position="243"/>
    </location>
</feature>
<accession>A0A7J6NU83</accession>
<protein>
    <recommendedName>
        <fullName evidence="3">Myb/SANT-like DNA-binding domain-containing protein</fullName>
    </recommendedName>
</protein>
<sequence>MADQIIVEDSVGPIDHAVISELATQQGAFPQGLANPVTPPSRGVKRKSGVTGGERGTHGGFKPKSHFTESENVMLVELIIRNRSVLKSRRPEAQVERANAFDSFTEALNEMNPGSPKTVLQVRKKMDNLVSRVKKLIEEHREVGYVKNKIPVYLINLANEFILWNPPGEEVAGGGHIVPAGVHDDFASTASSNAGFTHALHASNGPIQTREGMLRKRKLELECELLLEQIKKVKAENEFTEARFGGVGVLIEGMLRSKRKKIDVSFKGLRRKIRHPSVVIVTDYHVARDNSTEILKSVLDERASVGVQVCENELEGCVEIDLRPTVRDLPSIVEDVGKGTVSTELETLMTSLRAKKASKNATTRRNGSAIPNRRSLGSSDESLSEILGVLKRVVTGRRSL</sequence>
<keyword evidence="1" id="KW-0175">Coiled coil</keyword>
<name>A0A7J6NU83_PEROL</name>
<gene>
    <name evidence="4" type="ORF">FOZ60_004241</name>
</gene>
<comment type="caution">
    <text evidence="4">The sequence shown here is derived from an EMBL/GenBank/DDBJ whole genome shotgun (WGS) entry which is preliminary data.</text>
</comment>
<evidence type="ECO:0000313" key="5">
    <source>
        <dbReference type="Proteomes" id="UP000541610"/>
    </source>
</evidence>